<feature type="domain" description="Large ribosomal subunit protein uL5 C-terminal" evidence="7">
    <location>
        <begin position="84"/>
        <end position="177"/>
    </location>
</feature>
<dbReference type="Pfam" id="PF00673">
    <property type="entry name" value="Ribosomal_L5_C"/>
    <property type="match status" value="1"/>
</dbReference>
<dbReference type="Gene3D" id="3.30.1440.10">
    <property type="match status" value="1"/>
</dbReference>
<dbReference type="HAMAP" id="MF_01333_B">
    <property type="entry name" value="Ribosomal_uL5_B"/>
    <property type="match status" value="1"/>
</dbReference>
<sequence length="179" mass="20127">MNRLHEKYKKEIAPALQKELGAKNVMQVPRLEKITLSVCLSEAVQNPKILNTVVDEITSITGQKAVITKAKKAISNFKLRAGIPLGVRVTLRREKMWSFMDRLNTLALPRVRDFRGLPNKGFDGRGNYNMGLKEQIVFPEINYDKVDKVRGMNITICTTATNDAAGRALLEALGMPFRK</sequence>
<organism evidence="8 9">
    <name type="scientific">Bdellovibrio reynosensis</name>
    <dbReference type="NCBI Taxonomy" id="2835041"/>
    <lineage>
        <taxon>Bacteria</taxon>
        <taxon>Pseudomonadati</taxon>
        <taxon>Bdellovibrionota</taxon>
        <taxon>Bdellovibrionia</taxon>
        <taxon>Bdellovibrionales</taxon>
        <taxon>Pseudobdellovibrionaceae</taxon>
        <taxon>Bdellovibrio</taxon>
    </lineage>
</organism>
<dbReference type="PROSITE" id="PS00358">
    <property type="entry name" value="RIBOSOMAL_L5"/>
    <property type="match status" value="1"/>
</dbReference>
<dbReference type="GO" id="GO:0005840">
    <property type="term" value="C:ribosome"/>
    <property type="evidence" value="ECO:0007669"/>
    <property type="project" value="UniProtKB-KW"/>
</dbReference>
<keyword evidence="4" id="KW-0699">rRNA-binding</keyword>
<dbReference type="InterPro" id="IPR031309">
    <property type="entry name" value="Ribosomal_uL5_C"/>
</dbReference>
<dbReference type="InterPro" id="IPR020930">
    <property type="entry name" value="Ribosomal_uL5_bac-type"/>
</dbReference>
<dbReference type="InterPro" id="IPR020929">
    <property type="entry name" value="Ribosomal_uL5_CS"/>
</dbReference>
<dbReference type="PIRSF" id="PIRSF002161">
    <property type="entry name" value="Ribosomal_L5"/>
    <property type="match status" value="1"/>
</dbReference>
<protein>
    <recommendedName>
        <fullName evidence="4">Large ribosomal subunit protein uL5</fullName>
    </recommendedName>
</protein>
<keyword evidence="4" id="KW-0694">RNA-binding</keyword>
<feature type="domain" description="Large ribosomal subunit protein uL5 N-terminal" evidence="6">
    <location>
        <begin position="24"/>
        <end position="80"/>
    </location>
</feature>
<evidence type="ECO:0000256" key="4">
    <source>
        <dbReference type="HAMAP-Rule" id="MF_01333"/>
    </source>
</evidence>
<dbReference type="Pfam" id="PF00281">
    <property type="entry name" value="Ribosomal_L5"/>
    <property type="match status" value="1"/>
</dbReference>
<reference evidence="8" key="1">
    <citation type="submission" date="2022-03" db="EMBL/GenBank/DDBJ databases">
        <title>Genome Identification and Characterization of new species Bdellovibrio reynosense LBG001 sp. nov. from a Mexico soil sample.</title>
        <authorList>
            <person name="Camilli A."/>
            <person name="Ajao Y."/>
            <person name="Guo X."/>
        </authorList>
    </citation>
    <scope>NUCLEOTIDE SEQUENCE</scope>
    <source>
        <strain evidence="8">LBG001</strain>
    </source>
</reference>
<dbReference type="InterPro" id="IPR031310">
    <property type="entry name" value="Ribosomal_uL5_N"/>
</dbReference>
<evidence type="ECO:0000256" key="3">
    <source>
        <dbReference type="ARBA" id="ARBA00023274"/>
    </source>
</evidence>
<evidence type="ECO:0000256" key="1">
    <source>
        <dbReference type="ARBA" id="ARBA00008553"/>
    </source>
</evidence>
<name>A0ABY4C8B2_9BACT</name>
<evidence type="ECO:0000256" key="2">
    <source>
        <dbReference type="ARBA" id="ARBA00022980"/>
    </source>
</evidence>
<dbReference type="EMBL" id="CP093442">
    <property type="protein sequence ID" value="UOF01221.1"/>
    <property type="molecule type" value="Genomic_DNA"/>
</dbReference>
<comment type="similarity">
    <text evidence="1 4 5">Belongs to the universal ribosomal protein uL5 family.</text>
</comment>
<gene>
    <name evidence="4 8" type="primary">rplE</name>
    <name evidence="8" type="ORF">MNR06_16115</name>
</gene>
<dbReference type="SUPFAM" id="SSF55282">
    <property type="entry name" value="RL5-like"/>
    <property type="match status" value="1"/>
</dbReference>
<dbReference type="InterPro" id="IPR002132">
    <property type="entry name" value="Ribosomal_uL5"/>
</dbReference>
<dbReference type="Proteomes" id="UP000830116">
    <property type="component" value="Chromosome"/>
</dbReference>
<accession>A0ABY4C8B2</accession>
<evidence type="ECO:0000313" key="9">
    <source>
        <dbReference type="Proteomes" id="UP000830116"/>
    </source>
</evidence>
<keyword evidence="2 4" id="KW-0689">Ribosomal protein</keyword>
<proteinExistence type="inferred from homology"/>
<keyword evidence="4" id="KW-0820">tRNA-binding</keyword>
<keyword evidence="9" id="KW-1185">Reference proteome</keyword>
<dbReference type="PANTHER" id="PTHR11994">
    <property type="entry name" value="60S RIBOSOMAL PROTEIN L11-RELATED"/>
    <property type="match status" value="1"/>
</dbReference>
<evidence type="ECO:0000256" key="5">
    <source>
        <dbReference type="RuleBase" id="RU003930"/>
    </source>
</evidence>
<keyword evidence="3 4" id="KW-0687">Ribonucleoprotein</keyword>
<evidence type="ECO:0000259" key="7">
    <source>
        <dbReference type="Pfam" id="PF00673"/>
    </source>
</evidence>
<evidence type="ECO:0000313" key="8">
    <source>
        <dbReference type="EMBL" id="UOF01221.1"/>
    </source>
</evidence>
<comment type="function">
    <text evidence="4">This is 1 of the proteins that bind and probably mediate the attachment of the 5S RNA into the large ribosomal subunit, where it forms part of the central protuberance. In the 70S ribosome it contacts protein S13 of the 30S subunit (bridge B1b), connecting the 2 subunits; this bridge is implicated in subunit movement. Contacts the P site tRNA; the 5S rRNA and some of its associated proteins might help stabilize positioning of ribosome-bound tRNAs.</text>
</comment>
<comment type="subunit">
    <text evidence="4">Part of the 50S ribosomal subunit; part of the 5S rRNA/L5/L18/L25 subcomplex. Contacts the 5S rRNA and the P site tRNA. Forms a bridge to the 30S subunit in the 70S ribosome.</text>
</comment>
<dbReference type="NCBIfam" id="NF000585">
    <property type="entry name" value="PRK00010.1"/>
    <property type="match status" value="1"/>
</dbReference>
<dbReference type="RefSeq" id="WP_243537592.1">
    <property type="nucleotide sequence ID" value="NZ_CP093442.1"/>
</dbReference>
<dbReference type="InterPro" id="IPR022803">
    <property type="entry name" value="Ribosomal_uL5_dom_sf"/>
</dbReference>
<evidence type="ECO:0000259" key="6">
    <source>
        <dbReference type="Pfam" id="PF00281"/>
    </source>
</evidence>